<reference evidence="1 2" key="1">
    <citation type="submission" date="2019-08" db="EMBL/GenBank/DDBJ databases">
        <title>Bacillus genomes from the desert of Cuatro Cienegas, Coahuila.</title>
        <authorList>
            <person name="Olmedo-Alvarez G."/>
        </authorList>
    </citation>
    <scope>NUCLEOTIDE SEQUENCE [LARGE SCALE GENOMIC DNA]</scope>
    <source>
        <strain evidence="1 2">CH88_3T</strain>
    </source>
</reference>
<name>A0AA94WMD5_9BACI</name>
<dbReference type="Proteomes" id="UP000323393">
    <property type="component" value="Unassembled WGS sequence"/>
</dbReference>
<dbReference type="AlphaFoldDB" id="A0AA94WMD5"/>
<dbReference type="EMBL" id="VTEU01000004">
    <property type="protein sequence ID" value="TYS58485.1"/>
    <property type="molecule type" value="Genomic_DNA"/>
</dbReference>
<evidence type="ECO:0000313" key="1">
    <source>
        <dbReference type="EMBL" id="TYS58485.1"/>
    </source>
</evidence>
<gene>
    <name evidence="1" type="ORF">FZC74_11795</name>
</gene>
<comment type="caution">
    <text evidence="1">The sequence shown here is derived from an EMBL/GenBank/DDBJ whole genome shotgun (WGS) entry which is preliminary data.</text>
</comment>
<accession>A0AA94WMD5</accession>
<dbReference type="RefSeq" id="WP_148965999.1">
    <property type="nucleotide sequence ID" value="NZ_VTEU01000004.1"/>
</dbReference>
<protein>
    <submittedName>
        <fullName evidence="1">Uncharacterized protein</fullName>
    </submittedName>
</protein>
<organism evidence="1 2">
    <name type="scientific">Sutcliffiella horikoshii</name>
    <dbReference type="NCBI Taxonomy" id="79883"/>
    <lineage>
        <taxon>Bacteria</taxon>
        <taxon>Bacillati</taxon>
        <taxon>Bacillota</taxon>
        <taxon>Bacilli</taxon>
        <taxon>Bacillales</taxon>
        <taxon>Bacillaceae</taxon>
        <taxon>Sutcliffiella</taxon>
    </lineage>
</organism>
<proteinExistence type="predicted"/>
<evidence type="ECO:0000313" key="2">
    <source>
        <dbReference type="Proteomes" id="UP000323393"/>
    </source>
</evidence>
<sequence length="175" mass="20914">MQLKTYKDIDIANPAPPYFQVDDSQRIRFGWTVLEENPGMLKRIFESLKLEKQIAVDCTFLSAYESEGFKRKETLHLGRKFVITNWKENKIWSDDLECTCVYTTITNLTSESLYRYMLALMRGYQRQLHICFYNETYLLYTSSDVLDIVSTESNISILKEVFKEYYDKYHEEEKR</sequence>